<dbReference type="EMBL" id="CP040852">
    <property type="protein sequence ID" value="QIA89177.1"/>
    <property type="molecule type" value="Genomic_DNA"/>
</dbReference>
<organism evidence="3 4">
    <name type="scientific">Ligilactobacillus murinus</name>
    <dbReference type="NCBI Taxonomy" id="1622"/>
    <lineage>
        <taxon>Bacteria</taxon>
        <taxon>Bacillati</taxon>
        <taxon>Bacillota</taxon>
        <taxon>Bacilli</taxon>
        <taxon>Lactobacillales</taxon>
        <taxon>Lactobacillaceae</taxon>
        <taxon>Ligilactobacillus</taxon>
    </lineage>
</organism>
<evidence type="ECO:0000313" key="2">
    <source>
        <dbReference type="EMBL" id="QIA89177.1"/>
    </source>
</evidence>
<dbReference type="AlphaFoldDB" id="A0A4Q2B062"/>
<dbReference type="Proteomes" id="UP000463931">
    <property type="component" value="Chromosome"/>
</dbReference>
<gene>
    <name evidence="3" type="primary">yaaA</name>
    <name evidence="3" type="ORF">D6C19_02590</name>
    <name evidence="2" type="ORF">FEE40_02710</name>
</gene>
<dbReference type="Pfam" id="PF03883">
    <property type="entry name" value="H2O2_YaaD"/>
    <property type="match status" value="1"/>
</dbReference>
<dbReference type="EMBL" id="QZFR01000010">
    <property type="protein sequence ID" value="RXV75127.1"/>
    <property type="molecule type" value="Genomic_DNA"/>
</dbReference>
<dbReference type="PANTHER" id="PTHR30283:SF4">
    <property type="entry name" value="PEROXIDE STRESS RESISTANCE PROTEIN YAAA"/>
    <property type="match status" value="1"/>
</dbReference>
<evidence type="ECO:0000313" key="5">
    <source>
        <dbReference type="Proteomes" id="UP000463931"/>
    </source>
</evidence>
<dbReference type="Proteomes" id="UP000289316">
    <property type="component" value="Unassembled WGS sequence"/>
</dbReference>
<dbReference type="OrthoDB" id="9777133at2"/>
<name>A0A4Q2B062_9LACO</name>
<dbReference type="HAMAP" id="MF_00652">
    <property type="entry name" value="UPF0246"/>
    <property type="match status" value="1"/>
</dbReference>
<dbReference type="GO" id="GO:0033194">
    <property type="term" value="P:response to hydroperoxide"/>
    <property type="evidence" value="ECO:0007669"/>
    <property type="project" value="TreeGrafter"/>
</dbReference>
<evidence type="ECO:0000313" key="4">
    <source>
        <dbReference type="Proteomes" id="UP000289316"/>
    </source>
</evidence>
<sequence length="249" mass="29297">MKIIISPAKKMQDASSDFEIRDTPLYLAKTKQLLQRLQRASYPELQRLWKCSEKLARLNYQRLQDAELEKNLTPALFSYVGLQYSSMAPDLLEAADLEYLEQNLRILSGFYGILRPFDGVIQYRLEMGAKLVGATYQDLYEFWGAELYTELYRTQEPVINLASKEYSKAIERYLAPNDVFVTLEFKEFDPKRQKYVQKATHAKQARGQFVRYLAKQKVKTLEQLKEFDELGYRFVTERSTAKKYIFLKE</sequence>
<evidence type="ECO:0000256" key="1">
    <source>
        <dbReference type="HAMAP-Rule" id="MF_00652"/>
    </source>
</evidence>
<protein>
    <recommendedName>
        <fullName evidence="1">UPF0246 protein D6C19_02590</fullName>
    </recommendedName>
</protein>
<dbReference type="PANTHER" id="PTHR30283">
    <property type="entry name" value="PEROXIDE STRESS RESPONSE PROTEIN YAAA"/>
    <property type="match status" value="1"/>
</dbReference>
<dbReference type="NCBIfam" id="NF002543">
    <property type="entry name" value="PRK02101.1-4"/>
    <property type="match status" value="1"/>
</dbReference>
<dbReference type="RefSeq" id="WP_004049815.1">
    <property type="nucleotide sequence ID" value="NZ_AP025728.1"/>
</dbReference>
<accession>A0A4Q2B062</accession>
<reference evidence="3 4" key="1">
    <citation type="submission" date="2018-09" db="EMBL/GenBank/DDBJ databases">
        <title>Murine metabolic-syndrome-specific gut microbial biobank.</title>
        <authorList>
            <person name="Liu C."/>
        </authorList>
    </citation>
    <scope>NUCLEOTIDE SEQUENCE [LARGE SCALE GENOMIC DNA]</scope>
    <source>
        <strain evidence="3 4">C-30</strain>
    </source>
</reference>
<dbReference type="InterPro" id="IPR005583">
    <property type="entry name" value="YaaA"/>
</dbReference>
<reference evidence="2 5" key="2">
    <citation type="journal article" date="2019" name="Nat. Med.">
        <title>Preventing dysbiosis of the neonatal mouse intestinal microbiome protects against late-onset sepsis.</title>
        <authorList>
            <person name="Singer J.R."/>
            <person name="Blosser E.G."/>
            <person name="Zindl C.L."/>
            <person name="Silberger D.J."/>
            <person name="Conlan S."/>
            <person name="Laufer V.A."/>
            <person name="DiToro D."/>
            <person name="Deming C."/>
            <person name="Kumar R."/>
            <person name="Morrow C.D."/>
            <person name="Segre J.A."/>
            <person name="Gray M.J."/>
            <person name="Randolph D.A."/>
            <person name="Weaver C.T."/>
        </authorList>
    </citation>
    <scope>NUCLEOTIDE SEQUENCE [LARGE SCALE GENOMIC DNA]</scope>
    <source>
        <strain evidence="2 5">V10</strain>
    </source>
</reference>
<comment type="similarity">
    <text evidence="1">Belongs to the UPF0246 family.</text>
</comment>
<dbReference type="GO" id="GO:0005829">
    <property type="term" value="C:cytosol"/>
    <property type="evidence" value="ECO:0007669"/>
    <property type="project" value="TreeGrafter"/>
</dbReference>
<proteinExistence type="inferred from homology"/>
<evidence type="ECO:0000313" key="3">
    <source>
        <dbReference type="EMBL" id="RXV75127.1"/>
    </source>
</evidence>